<keyword evidence="2" id="KW-0732">Signal</keyword>
<gene>
    <name evidence="3" type="ORF">HHL14_09210</name>
</gene>
<reference evidence="3 4" key="1">
    <citation type="submission" date="2020-04" db="EMBL/GenBank/DDBJ databases">
        <title>Paraburkholderia sp. G-4-1-8 isolated from soil.</title>
        <authorList>
            <person name="Dahal R.H."/>
        </authorList>
    </citation>
    <scope>NUCLEOTIDE SEQUENCE [LARGE SCALE GENOMIC DNA]</scope>
    <source>
        <strain evidence="3 4">G-4-1-8</strain>
    </source>
</reference>
<name>A0A7X9ZWJ1_9BURK</name>
<protein>
    <recommendedName>
        <fullName evidence="5">Lipoprotein</fullName>
    </recommendedName>
</protein>
<dbReference type="EMBL" id="JABBFZ010000004">
    <property type="protein sequence ID" value="NML31012.1"/>
    <property type="molecule type" value="Genomic_DNA"/>
</dbReference>
<keyword evidence="1" id="KW-0812">Transmembrane</keyword>
<comment type="caution">
    <text evidence="3">The sequence shown here is derived from an EMBL/GenBank/DDBJ whole genome shotgun (WGS) entry which is preliminary data.</text>
</comment>
<dbReference type="AlphaFoldDB" id="A0A7X9ZWJ1"/>
<evidence type="ECO:0008006" key="5">
    <source>
        <dbReference type="Google" id="ProtNLM"/>
    </source>
</evidence>
<keyword evidence="4" id="KW-1185">Reference proteome</keyword>
<organism evidence="3 4">
    <name type="scientific">Paraburkholderia antibiotica</name>
    <dbReference type="NCBI Taxonomy" id="2728839"/>
    <lineage>
        <taxon>Bacteria</taxon>
        <taxon>Pseudomonadati</taxon>
        <taxon>Pseudomonadota</taxon>
        <taxon>Betaproteobacteria</taxon>
        <taxon>Burkholderiales</taxon>
        <taxon>Burkholderiaceae</taxon>
        <taxon>Paraburkholderia</taxon>
    </lineage>
</organism>
<keyword evidence="1" id="KW-1133">Transmembrane helix</keyword>
<dbReference type="PROSITE" id="PS51257">
    <property type="entry name" value="PROKAR_LIPOPROTEIN"/>
    <property type="match status" value="1"/>
</dbReference>
<feature type="transmembrane region" description="Helical" evidence="1">
    <location>
        <begin position="35"/>
        <end position="54"/>
    </location>
</feature>
<feature type="signal peptide" evidence="2">
    <location>
        <begin position="1"/>
        <end position="20"/>
    </location>
</feature>
<evidence type="ECO:0000256" key="1">
    <source>
        <dbReference type="SAM" id="Phobius"/>
    </source>
</evidence>
<feature type="chain" id="PRO_5031130244" description="Lipoprotein" evidence="2">
    <location>
        <begin position="21"/>
        <end position="59"/>
    </location>
</feature>
<proteinExistence type="predicted"/>
<evidence type="ECO:0000313" key="3">
    <source>
        <dbReference type="EMBL" id="NML31012.1"/>
    </source>
</evidence>
<evidence type="ECO:0000313" key="4">
    <source>
        <dbReference type="Proteomes" id="UP000583127"/>
    </source>
</evidence>
<dbReference type="RefSeq" id="WP_169497297.1">
    <property type="nucleotide sequence ID" value="NZ_JABBFZ010000004.1"/>
</dbReference>
<evidence type="ECO:0000256" key="2">
    <source>
        <dbReference type="SAM" id="SignalP"/>
    </source>
</evidence>
<accession>A0A7X9ZWJ1</accession>
<sequence length="59" mass="6027">MIKILCVAALAASLSGCIVAPPYGYAPAPAYGYAPTYYAAPVVDVGVGFGGGYGRGWRR</sequence>
<keyword evidence="1" id="KW-0472">Membrane</keyword>
<dbReference type="Proteomes" id="UP000583127">
    <property type="component" value="Unassembled WGS sequence"/>
</dbReference>